<keyword evidence="1" id="KW-1133">Transmembrane helix</keyword>
<evidence type="ECO:0000313" key="3">
    <source>
        <dbReference type="Proteomes" id="UP000030745"/>
    </source>
</evidence>
<organism evidence="2 3">
    <name type="scientific">Saprolegnia parasitica (strain CBS 223.65)</name>
    <dbReference type="NCBI Taxonomy" id="695850"/>
    <lineage>
        <taxon>Eukaryota</taxon>
        <taxon>Sar</taxon>
        <taxon>Stramenopiles</taxon>
        <taxon>Oomycota</taxon>
        <taxon>Saprolegniomycetes</taxon>
        <taxon>Saprolegniales</taxon>
        <taxon>Saprolegniaceae</taxon>
        <taxon>Saprolegnia</taxon>
    </lineage>
</organism>
<proteinExistence type="predicted"/>
<dbReference type="VEuPathDB" id="FungiDB:SPRG_12277"/>
<gene>
    <name evidence="2" type="ORF">SPRG_12277</name>
</gene>
<reference evidence="2 3" key="1">
    <citation type="journal article" date="2013" name="PLoS Genet.">
        <title>Distinctive expansion of potential virulence genes in the genome of the oomycete fish pathogen Saprolegnia parasitica.</title>
        <authorList>
            <person name="Jiang R.H."/>
            <person name="de Bruijn I."/>
            <person name="Haas B.J."/>
            <person name="Belmonte R."/>
            <person name="Lobach L."/>
            <person name="Christie J."/>
            <person name="van den Ackerveken G."/>
            <person name="Bottin A."/>
            <person name="Bulone V."/>
            <person name="Diaz-Moreno S.M."/>
            <person name="Dumas B."/>
            <person name="Fan L."/>
            <person name="Gaulin E."/>
            <person name="Govers F."/>
            <person name="Grenville-Briggs L.J."/>
            <person name="Horner N.R."/>
            <person name="Levin J.Z."/>
            <person name="Mammella M."/>
            <person name="Meijer H.J."/>
            <person name="Morris P."/>
            <person name="Nusbaum C."/>
            <person name="Oome S."/>
            <person name="Phillips A.J."/>
            <person name="van Rooyen D."/>
            <person name="Rzeszutek E."/>
            <person name="Saraiva M."/>
            <person name="Secombes C.J."/>
            <person name="Seidl M.F."/>
            <person name="Snel B."/>
            <person name="Stassen J.H."/>
            <person name="Sykes S."/>
            <person name="Tripathy S."/>
            <person name="van den Berg H."/>
            <person name="Vega-Arreguin J.C."/>
            <person name="Wawra S."/>
            <person name="Young S.K."/>
            <person name="Zeng Q."/>
            <person name="Dieguez-Uribeondo J."/>
            <person name="Russ C."/>
            <person name="Tyler B.M."/>
            <person name="van West P."/>
        </authorList>
    </citation>
    <scope>NUCLEOTIDE SEQUENCE [LARGE SCALE GENOMIC DNA]</scope>
    <source>
        <strain evidence="2 3">CBS 223.65</strain>
    </source>
</reference>
<dbReference type="OrthoDB" id="81701at2759"/>
<dbReference type="EMBL" id="KK583265">
    <property type="protein sequence ID" value="KDO22648.1"/>
    <property type="molecule type" value="Genomic_DNA"/>
</dbReference>
<dbReference type="Proteomes" id="UP000030745">
    <property type="component" value="Unassembled WGS sequence"/>
</dbReference>
<name>A0A067BWJ7_SAPPC</name>
<keyword evidence="1" id="KW-0472">Membrane</keyword>
<dbReference type="OMA" id="ASFWRND"/>
<dbReference type="GeneID" id="24134251"/>
<evidence type="ECO:0000313" key="2">
    <source>
        <dbReference type="EMBL" id="KDO22648.1"/>
    </source>
</evidence>
<dbReference type="AlphaFoldDB" id="A0A067BWJ7"/>
<protein>
    <submittedName>
        <fullName evidence="2">Uncharacterized protein</fullName>
    </submittedName>
</protein>
<dbReference type="KEGG" id="spar:SPRG_12277"/>
<evidence type="ECO:0000256" key="1">
    <source>
        <dbReference type="SAM" id="Phobius"/>
    </source>
</evidence>
<sequence>MLAVAVAFGVLAALLSALFLLPSRYLPYSVTASSIEVPPGKTGGEAMYAYCLHQHTAARRASLEAATTMTRHAEWLVYIGILASAVSSYMPLAYVVFGSGSFVLWHVASFWRCDVRRRQHDVDADQWAAASPCVQAFLARAMPPNAPLKTPHAWW</sequence>
<accession>A0A067BWJ7</accession>
<feature type="transmembrane region" description="Helical" evidence="1">
    <location>
        <begin position="75"/>
        <end position="108"/>
    </location>
</feature>
<keyword evidence="3" id="KW-1185">Reference proteome</keyword>
<keyword evidence="1" id="KW-0812">Transmembrane</keyword>
<dbReference type="RefSeq" id="XP_012206655.1">
    <property type="nucleotide sequence ID" value="XM_012351265.1"/>
</dbReference>